<dbReference type="Proteomes" id="UP000585638">
    <property type="component" value="Unassembled WGS sequence"/>
</dbReference>
<dbReference type="Pfam" id="PF00583">
    <property type="entry name" value="Acetyltransf_1"/>
    <property type="match status" value="1"/>
</dbReference>
<dbReference type="EMBL" id="JACHIR010000001">
    <property type="protein sequence ID" value="MBB5889305.1"/>
    <property type="molecule type" value="Genomic_DNA"/>
</dbReference>
<dbReference type="PROSITE" id="PS51186">
    <property type="entry name" value="GNAT"/>
    <property type="match status" value="1"/>
</dbReference>
<proteinExistence type="predicted"/>
<evidence type="ECO:0000313" key="5">
    <source>
        <dbReference type="Proteomes" id="UP000585638"/>
    </source>
</evidence>
<comment type="caution">
    <text evidence="4">The sequence shown here is derived from an EMBL/GenBank/DDBJ whole genome shotgun (WGS) entry which is preliminary data.</text>
</comment>
<sequence>MATTIVETTEHLIPELVASVGALFAEDGARHDPRMDADWPRRHGAEYYTQVRDQGDLCLLARVDGIPAGHLVGRLRSSDIRPGARIAALESMQVFERFRRAGVGSALVTEFTAWAGRTNATEFRVTAFSANERAIAFYRSHGFEPFELTLRRV</sequence>
<dbReference type="Gene3D" id="3.40.630.30">
    <property type="match status" value="1"/>
</dbReference>
<organism evidence="4 5">
    <name type="scientific">Kutzneria kofuensis</name>
    <dbReference type="NCBI Taxonomy" id="103725"/>
    <lineage>
        <taxon>Bacteria</taxon>
        <taxon>Bacillati</taxon>
        <taxon>Actinomycetota</taxon>
        <taxon>Actinomycetes</taxon>
        <taxon>Pseudonocardiales</taxon>
        <taxon>Pseudonocardiaceae</taxon>
        <taxon>Kutzneria</taxon>
    </lineage>
</organism>
<dbReference type="CDD" id="cd04301">
    <property type="entry name" value="NAT_SF"/>
    <property type="match status" value="1"/>
</dbReference>
<keyword evidence="2" id="KW-0012">Acyltransferase</keyword>
<keyword evidence="5" id="KW-1185">Reference proteome</keyword>
<dbReference type="InterPro" id="IPR050832">
    <property type="entry name" value="Bact_Acetyltransf"/>
</dbReference>
<accession>A0A7W9KB13</accession>
<evidence type="ECO:0000259" key="3">
    <source>
        <dbReference type="PROSITE" id="PS51186"/>
    </source>
</evidence>
<dbReference type="SUPFAM" id="SSF55729">
    <property type="entry name" value="Acyl-CoA N-acyltransferases (Nat)"/>
    <property type="match status" value="1"/>
</dbReference>
<dbReference type="InterPro" id="IPR016181">
    <property type="entry name" value="Acyl_CoA_acyltransferase"/>
</dbReference>
<dbReference type="PANTHER" id="PTHR43877:SF2">
    <property type="entry name" value="AMINOALKYLPHOSPHONATE N-ACETYLTRANSFERASE-RELATED"/>
    <property type="match status" value="1"/>
</dbReference>
<keyword evidence="1 4" id="KW-0808">Transferase</keyword>
<feature type="domain" description="N-acetyltransferase" evidence="3">
    <location>
        <begin position="3"/>
        <end position="153"/>
    </location>
</feature>
<name>A0A7W9KB13_9PSEU</name>
<dbReference type="GO" id="GO:0016747">
    <property type="term" value="F:acyltransferase activity, transferring groups other than amino-acyl groups"/>
    <property type="evidence" value="ECO:0007669"/>
    <property type="project" value="InterPro"/>
</dbReference>
<dbReference type="AlphaFoldDB" id="A0A7W9KB13"/>
<evidence type="ECO:0000256" key="1">
    <source>
        <dbReference type="ARBA" id="ARBA00022679"/>
    </source>
</evidence>
<gene>
    <name evidence="4" type="ORF">BJ998_000501</name>
</gene>
<reference evidence="4 5" key="1">
    <citation type="submission" date="2020-08" db="EMBL/GenBank/DDBJ databases">
        <title>Sequencing the genomes of 1000 actinobacteria strains.</title>
        <authorList>
            <person name="Klenk H.-P."/>
        </authorList>
    </citation>
    <scope>NUCLEOTIDE SEQUENCE [LARGE SCALE GENOMIC DNA]</scope>
    <source>
        <strain evidence="4 5">DSM 43851</strain>
    </source>
</reference>
<dbReference type="InterPro" id="IPR000182">
    <property type="entry name" value="GNAT_dom"/>
</dbReference>
<evidence type="ECO:0000256" key="2">
    <source>
        <dbReference type="ARBA" id="ARBA00023315"/>
    </source>
</evidence>
<protein>
    <submittedName>
        <fullName evidence="4">GNAT superfamily N-acetyltransferase</fullName>
    </submittedName>
</protein>
<dbReference type="PANTHER" id="PTHR43877">
    <property type="entry name" value="AMINOALKYLPHOSPHONATE N-ACETYLTRANSFERASE-RELATED-RELATED"/>
    <property type="match status" value="1"/>
</dbReference>
<dbReference type="RefSeq" id="WP_184858091.1">
    <property type="nucleotide sequence ID" value="NZ_BAAAWY010000037.1"/>
</dbReference>
<evidence type="ECO:0000313" key="4">
    <source>
        <dbReference type="EMBL" id="MBB5889305.1"/>
    </source>
</evidence>